<dbReference type="GeneID" id="106168975"/>
<gene>
    <name evidence="2" type="primary">LOC106168975</name>
</gene>
<dbReference type="KEGG" id="lak:106168975"/>
<name>A0A1S3IZT4_LINAN</name>
<dbReference type="RefSeq" id="XP_013403705.1">
    <property type="nucleotide sequence ID" value="XM_013548251.1"/>
</dbReference>
<reference evidence="2" key="1">
    <citation type="submission" date="2025-08" db="UniProtKB">
        <authorList>
            <consortium name="RefSeq"/>
        </authorList>
    </citation>
    <scope>IDENTIFICATION</scope>
    <source>
        <tissue evidence="2">Gonads</tissue>
    </source>
</reference>
<dbReference type="InParanoid" id="A0A1S3IZT4"/>
<accession>A0A1S3IZT4</accession>
<organism evidence="1 2">
    <name type="scientific">Lingula anatina</name>
    <name type="common">Brachiopod</name>
    <name type="synonym">Lingula unguis</name>
    <dbReference type="NCBI Taxonomy" id="7574"/>
    <lineage>
        <taxon>Eukaryota</taxon>
        <taxon>Metazoa</taxon>
        <taxon>Spiralia</taxon>
        <taxon>Lophotrochozoa</taxon>
        <taxon>Brachiopoda</taxon>
        <taxon>Linguliformea</taxon>
        <taxon>Lingulata</taxon>
        <taxon>Lingulida</taxon>
        <taxon>Linguloidea</taxon>
        <taxon>Lingulidae</taxon>
        <taxon>Lingula</taxon>
    </lineage>
</organism>
<proteinExistence type="predicted"/>
<evidence type="ECO:0000313" key="2">
    <source>
        <dbReference type="RefSeq" id="XP_013403705.1"/>
    </source>
</evidence>
<dbReference type="Gene3D" id="3.30.40.10">
    <property type="entry name" value="Zinc/RING finger domain, C3HC4 (zinc finger)"/>
    <property type="match status" value="1"/>
</dbReference>
<keyword evidence="1" id="KW-1185">Reference proteome</keyword>
<dbReference type="AlphaFoldDB" id="A0A1S3IZT4"/>
<dbReference type="Proteomes" id="UP000085678">
    <property type="component" value="Unplaced"/>
</dbReference>
<sequence>MAELEVTCPHSNCQWSGKFGVLQQHEKACPHKPCEHPQCKGSHPQGSCPNKKDHCQSCGLMVTLRQLQSTHPSECPKACVPCPICESVMLRENVSMILIVHIVCLSSSVYGKISIT</sequence>
<dbReference type="InterPro" id="IPR013083">
    <property type="entry name" value="Znf_RING/FYVE/PHD"/>
</dbReference>
<protein>
    <submittedName>
        <fullName evidence="2">TNF receptor-associated factor 6-B-like</fullName>
    </submittedName>
</protein>
<evidence type="ECO:0000313" key="1">
    <source>
        <dbReference type="Proteomes" id="UP000085678"/>
    </source>
</evidence>